<dbReference type="EMBL" id="BARU01047191">
    <property type="protein sequence ID" value="GAH97207.1"/>
    <property type="molecule type" value="Genomic_DNA"/>
</dbReference>
<comment type="caution">
    <text evidence="1">The sequence shown here is derived from an EMBL/GenBank/DDBJ whole genome shotgun (WGS) entry which is preliminary data.</text>
</comment>
<dbReference type="AlphaFoldDB" id="X1JT09"/>
<dbReference type="Gene3D" id="2.60.40.10">
    <property type="entry name" value="Immunoglobulins"/>
    <property type="match status" value="1"/>
</dbReference>
<accession>X1JT09</accession>
<reference evidence="1" key="1">
    <citation type="journal article" date="2014" name="Front. Microbiol.">
        <title>High frequency of phylogenetically diverse reductive dehalogenase-homologous genes in deep subseafloor sedimentary metagenomes.</title>
        <authorList>
            <person name="Kawai M."/>
            <person name="Futagami T."/>
            <person name="Toyoda A."/>
            <person name="Takaki Y."/>
            <person name="Nishi S."/>
            <person name="Hori S."/>
            <person name="Arai W."/>
            <person name="Tsubouchi T."/>
            <person name="Morono Y."/>
            <person name="Uchiyama I."/>
            <person name="Ito T."/>
            <person name="Fujiyama A."/>
            <person name="Inagaki F."/>
            <person name="Takami H."/>
        </authorList>
    </citation>
    <scope>NUCLEOTIDE SEQUENCE</scope>
    <source>
        <strain evidence="1">Expedition CK06-06</strain>
    </source>
</reference>
<organism evidence="1">
    <name type="scientific">marine sediment metagenome</name>
    <dbReference type="NCBI Taxonomy" id="412755"/>
    <lineage>
        <taxon>unclassified sequences</taxon>
        <taxon>metagenomes</taxon>
        <taxon>ecological metagenomes</taxon>
    </lineage>
</organism>
<dbReference type="InterPro" id="IPR013783">
    <property type="entry name" value="Ig-like_fold"/>
</dbReference>
<evidence type="ECO:0000313" key="1">
    <source>
        <dbReference type="EMBL" id="GAH97207.1"/>
    </source>
</evidence>
<name>X1JT09_9ZZZZ</name>
<protein>
    <recommendedName>
        <fullName evidence="2">Ig-like domain-containing protein</fullName>
    </recommendedName>
</protein>
<feature type="non-terminal residue" evidence="1">
    <location>
        <position position="1"/>
    </location>
</feature>
<evidence type="ECO:0008006" key="2">
    <source>
        <dbReference type="Google" id="ProtNLM"/>
    </source>
</evidence>
<sequence length="112" mass="12093">VYLDGTGSNDPNNDNLSYVWYSSAEIQLSDDSIANPSFTAPIVASDTTYYLGLVVNDGYFNSLPDTVSITVTRVDIMVSSYPYDEDFESGIGGWHPGGTNSSWQFGTPEGST</sequence>
<proteinExistence type="predicted"/>
<feature type="non-terminal residue" evidence="1">
    <location>
        <position position="112"/>
    </location>
</feature>
<gene>
    <name evidence="1" type="ORF">S03H2_70824</name>
</gene>